<dbReference type="InterPro" id="IPR008925">
    <property type="entry name" value="aa_tRNA-synth_I_cd-bd_sf"/>
</dbReference>
<dbReference type="GO" id="GO:0008270">
    <property type="term" value="F:zinc ion binding"/>
    <property type="evidence" value="ECO:0007669"/>
    <property type="project" value="InterPro"/>
</dbReference>
<dbReference type="EC" id="6.1.1.17" evidence="7"/>
<dbReference type="InterPro" id="IPR014729">
    <property type="entry name" value="Rossmann-like_a/b/a_fold"/>
</dbReference>
<reference evidence="10 11" key="1">
    <citation type="journal article" date="2016" name="Nat. Commun.">
        <title>Thousands of microbial genomes shed light on interconnected biogeochemical processes in an aquifer system.</title>
        <authorList>
            <person name="Anantharaman K."/>
            <person name="Brown C.T."/>
            <person name="Hug L.A."/>
            <person name="Sharon I."/>
            <person name="Castelle C.J."/>
            <person name="Probst A.J."/>
            <person name="Thomas B.C."/>
            <person name="Singh A."/>
            <person name="Wilkins M.J."/>
            <person name="Karaoz U."/>
            <person name="Brodie E.L."/>
            <person name="Williams K.H."/>
            <person name="Hubbard S.S."/>
            <person name="Banfield J.F."/>
        </authorList>
    </citation>
    <scope>NUCLEOTIDE SEQUENCE [LARGE SCALE GENOMIC DNA]</scope>
</reference>
<proteinExistence type="inferred from homology"/>
<keyword evidence="3 7" id="KW-0547">Nucleotide-binding</keyword>
<dbReference type="InterPro" id="IPR033910">
    <property type="entry name" value="GluRS_core"/>
</dbReference>
<keyword evidence="4 7" id="KW-0067">ATP-binding</keyword>
<dbReference type="GO" id="GO:0000049">
    <property type="term" value="F:tRNA binding"/>
    <property type="evidence" value="ECO:0007669"/>
    <property type="project" value="InterPro"/>
</dbReference>
<dbReference type="SUPFAM" id="SSF48163">
    <property type="entry name" value="An anticodon-binding domain of class I aminoacyl-tRNA synthetases"/>
    <property type="match status" value="1"/>
</dbReference>
<evidence type="ECO:0000256" key="2">
    <source>
        <dbReference type="ARBA" id="ARBA00022598"/>
    </source>
</evidence>
<dbReference type="InterPro" id="IPR000924">
    <property type="entry name" value="Glu/Gln-tRNA-synth"/>
</dbReference>
<accession>A0A1G2BVG3</accession>
<evidence type="ECO:0000256" key="5">
    <source>
        <dbReference type="ARBA" id="ARBA00022917"/>
    </source>
</evidence>
<dbReference type="Gene3D" id="3.40.50.620">
    <property type="entry name" value="HUPs"/>
    <property type="match status" value="1"/>
</dbReference>
<keyword evidence="6 7" id="KW-0030">Aminoacyl-tRNA synthetase</keyword>
<feature type="domain" description="Aminoacyl-tRNA synthetase class I anticodon-binding" evidence="9">
    <location>
        <begin position="392"/>
        <end position="522"/>
    </location>
</feature>
<dbReference type="InterPro" id="IPR001412">
    <property type="entry name" value="aa-tRNA-synth_I_CS"/>
</dbReference>
<evidence type="ECO:0000256" key="7">
    <source>
        <dbReference type="HAMAP-Rule" id="MF_00022"/>
    </source>
</evidence>
<dbReference type="GO" id="GO:0005524">
    <property type="term" value="F:ATP binding"/>
    <property type="evidence" value="ECO:0007669"/>
    <property type="project" value="UniProtKB-UniRule"/>
</dbReference>
<dbReference type="FunFam" id="3.40.50.620:FF:000045">
    <property type="entry name" value="Glutamate--tRNA ligase, mitochondrial"/>
    <property type="match status" value="1"/>
</dbReference>
<name>A0A1G2BVG3_9BACT</name>
<feature type="domain" description="Glutamyl/glutaminyl-tRNA synthetase class Ib catalytic" evidence="8">
    <location>
        <begin position="8"/>
        <end position="353"/>
    </location>
</feature>
<keyword evidence="7" id="KW-0963">Cytoplasm</keyword>
<feature type="binding site" evidence="7">
    <location>
        <position position="287"/>
    </location>
    <ligand>
        <name>ATP</name>
        <dbReference type="ChEBI" id="CHEBI:30616"/>
    </ligand>
</feature>
<dbReference type="InterPro" id="IPR020058">
    <property type="entry name" value="Glu/Gln-tRNA-synth_Ib_cat-dom"/>
</dbReference>
<evidence type="ECO:0000256" key="1">
    <source>
        <dbReference type="ARBA" id="ARBA00007894"/>
    </source>
</evidence>
<keyword evidence="5 7" id="KW-0648">Protein biosynthesis</keyword>
<gene>
    <name evidence="7" type="primary">gltX</name>
    <name evidence="10" type="ORF">A3H70_01885</name>
</gene>
<sequence length="525" mass="59754">MASKHNNKIRVRFAPSPTGAPHVGNIRTALFAWLFARHHKGTFILRIEDTDTDRVVAGSVETILEALDWLGLEVDEGVKSFELQVSSQRLVSLWPTSFKKEKNGVLQEVGEYGPYFQSKRLDIYKKYAEELVAKGHAYYCFCSEERLEQIRKEQEAKKLPPKYNGHCLTLDAAEVKKLLDGGEAHVIRMKIGHEGETVLNDVIKGEVRFKNSLIDDQVLLKSDGFPTYHLAAVVDDHLMEISHVIRADEWLPSTPKHLLLYDYFGWAKPAFAHVPIILGPDKTKLSKRHGAVSILDYREAGYLPEAMFNYLAFLGWNPKTDQELFSRDELIKEFDLDKVNKANPIFDIKKLNWMNGQYIKKMTANELQSVILNEAKRSEGSHGLILGSFANAQDDALKKVVKLAQERMEKLVDFAPLTDFLRQDKLDYDAKILIPKGLSQTQCKTQLQTALDVISKIEAGDWQEEKLRKTFLDYCEKNNVKRGELLWPVRVAVTGLANSPDLFAVMDILGKKKSIERIREAISKL</sequence>
<dbReference type="GO" id="GO:0004818">
    <property type="term" value="F:glutamate-tRNA ligase activity"/>
    <property type="evidence" value="ECO:0007669"/>
    <property type="project" value="UniProtKB-UniRule"/>
</dbReference>
<comment type="subcellular location">
    <subcellularLocation>
        <location evidence="7">Cytoplasm</location>
    </subcellularLocation>
</comment>
<comment type="caution">
    <text evidence="10">The sequence shown here is derived from an EMBL/GenBank/DDBJ whole genome shotgun (WGS) entry which is preliminary data.</text>
</comment>
<keyword evidence="2 7" id="KW-0436">Ligase</keyword>
<comment type="catalytic activity">
    <reaction evidence="7">
        <text>tRNA(Glu) + L-glutamate + ATP = L-glutamyl-tRNA(Glu) + AMP + diphosphate</text>
        <dbReference type="Rhea" id="RHEA:23540"/>
        <dbReference type="Rhea" id="RHEA-COMP:9663"/>
        <dbReference type="Rhea" id="RHEA-COMP:9680"/>
        <dbReference type="ChEBI" id="CHEBI:29985"/>
        <dbReference type="ChEBI" id="CHEBI:30616"/>
        <dbReference type="ChEBI" id="CHEBI:33019"/>
        <dbReference type="ChEBI" id="CHEBI:78442"/>
        <dbReference type="ChEBI" id="CHEBI:78520"/>
        <dbReference type="ChEBI" id="CHEBI:456215"/>
        <dbReference type="EC" id="6.1.1.17"/>
    </reaction>
</comment>
<evidence type="ECO:0000313" key="10">
    <source>
        <dbReference type="EMBL" id="OGY93112.1"/>
    </source>
</evidence>
<dbReference type="PRINTS" id="PR00987">
    <property type="entry name" value="TRNASYNTHGLU"/>
</dbReference>
<comment type="caution">
    <text evidence="7">Lacks conserved residue(s) required for the propagation of feature annotation.</text>
</comment>
<dbReference type="NCBIfam" id="TIGR00464">
    <property type="entry name" value="gltX_bact"/>
    <property type="match status" value="1"/>
</dbReference>
<dbReference type="EMBL" id="MHKO01000005">
    <property type="protein sequence ID" value="OGY93112.1"/>
    <property type="molecule type" value="Genomic_DNA"/>
</dbReference>
<dbReference type="Pfam" id="PF19269">
    <property type="entry name" value="Anticodon_2"/>
    <property type="match status" value="1"/>
</dbReference>
<organism evidence="10 11">
    <name type="scientific">Candidatus Komeilibacteria bacterium RIFCSPLOWO2_02_FULL_48_11</name>
    <dbReference type="NCBI Taxonomy" id="1798553"/>
    <lineage>
        <taxon>Bacteria</taxon>
        <taxon>Candidatus Komeiliibacteriota</taxon>
    </lineage>
</organism>
<dbReference type="PANTHER" id="PTHR43311:SF2">
    <property type="entry name" value="GLUTAMATE--TRNA LIGASE, MITOCHONDRIAL-RELATED"/>
    <property type="match status" value="1"/>
</dbReference>
<dbReference type="Gene3D" id="1.10.10.350">
    <property type="match status" value="1"/>
</dbReference>
<feature type="short sequence motif" description="'HIGH' region" evidence="7">
    <location>
        <begin position="15"/>
        <end position="25"/>
    </location>
</feature>
<protein>
    <recommendedName>
        <fullName evidence="7">Glutamate--tRNA ligase</fullName>
        <ecNumber evidence="7">6.1.1.17</ecNumber>
    </recommendedName>
    <alternativeName>
        <fullName evidence="7">Glutamyl-tRNA synthetase</fullName>
        <shortName evidence="7">GluRS</shortName>
    </alternativeName>
</protein>
<dbReference type="SUPFAM" id="SSF52374">
    <property type="entry name" value="Nucleotidylyl transferase"/>
    <property type="match status" value="1"/>
</dbReference>
<evidence type="ECO:0000256" key="6">
    <source>
        <dbReference type="ARBA" id="ARBA00023146"/>
    </source>
</evidence>
<feature type="short sequence motif" description="'KMSKS' region" evidence="7">
    <location>
        <begin position="284"/>
        <end position="288"/>
    </location>
</feature>
<dbReference type="InterPro" id="IPR049940">
    <property type="entry name" value="GluQ/Sye"/>
</dbReference>
<comment type="function">
    <text evidence="7">Catalyzes the attachment of glutamate to tRNA(Glu) in a two-step reaction: glutamate is first activated by ATP to form Glu-AMP and then transferred to the acceptor end of tRNA(Glu).</text>
</comment>
<dbReference type="STRING" id="1798553.A3H70_01885"/>
<evidence type="ECO:0000256" key="3">
    <source>
        <dbReference type="ARBA" id="ARBA00022741"/>
    </source>
</evidence>
<dbReference type="PANTHER" id="PTHR43311">
    <property type="entry name" value="GLUTAMATE--TRNA LIGASE"/>
    <property type="match status" value="1"/>
</dbReference>
<dbReference type="PROSITE" id="PS00178">
    <property type="entry name" value="AA_TRNA_LIGASE_I"/>
    <property type="match status" value="1"/>
</dbReference>
<dbReference type="GO" id="GO:0005737">
    <property type="term" value="C:cytoplasm"/>
    <property type="evidence" value="ECO:0007669"/>
    <property type="project" value="UniProtKB-SubCell"/>
</dbReference>
<evidence type="ECO:0000259" key="8">
    <source>
        <dbReference type="Pfam" id="PF00749"/>
    </source>
</evidence>
<dbReference type="Proteomes" id="UP000178109">
    <property type="component" value="Unassembled WGS sequence"/>
</dbReference>
<dbReference type="Pfam" id="PF00749">
    <property type="entry name" value="tRNA-synt_1c"/>
    <property type="match status" value="1"/>
</dbReference>
<dbReference type="InterPro" id="IPR020751">
    <property type="entry name" value="aa-tRNA-synth_I_codon-bd_sub2"/>
</dbReference>
<dbReference type="GO" id="GO:0006424">
    <property type="term" value="P:glutamyl-tRNA aminoacylation"/>
    <property type="evidence" value="ECO:0007669"/>
    <property type="project" value="UniProtKB-UniRule"/>
</dbReference>
<comment type="subunit">
    <text evidence="7">Monomer.</text>
</comment>
<comment type="similarity">
    <text evidence="1 7">Belongs to the class-I aminoacyl-tRNA synthetase family. Glutamate--tRNA ligase type 1 subfamily.</text>
</comment>
<evidence type="ECO:0000313" key="11">
    <source>
        <dbReference type="Proteomes" id="UP000178109"/>
    </source>
</evidence>
<dbReference type="HAMAP" id="MF_00022">
    <property type="entry name" value="Glu_tRNA_synth_type1"/>
    <property type="match status" value="1"/>
</dbReference>
<dbReference type="AlphaFoldDB" id="A0A1G2BVG3"/>
<evidence type="ECO:0000256" key="4">
    <source>
        <dbReference type="ARBA" id="ARBA00022840"/>
    </source>
</evidence>
<dbReference type="InterPro" id="IPR045462">
    <property type="entry name" value="aa-tRNA-synth_I_cd-bd"/>
</dbReference>
<evidence type="ECO:0000259" key="9">
    <source>
        <dbReference type="Pfam" id="PF19269"/>
    </source>
</evidence>
<dbReference type="CDD" id="cd00808">
    <property type="entry name" value="GluRS_core"/>
    <property type="match status" value="1"/>
</dbReference>
<dbReference type="InterPro" id="IPR004527">
    <property type="entry name" value="Glu-tRNA-ligase_bac/mito"/>
</dbReference>